<dbReference type="PANTHER" id="PTHR46424:SF1">
    <property type="entry name" value="UBX DOMAIN-CONTAINING PROTEIN 4"/>
    <property type="match status" value="1"/>
</dbReference>
<organism evidence="8 9">
    <name type="scientific">Choanephora cucurbitarum</name>
    <dbReference type="NCBI Taxonomy" id="101091"/>
    <lineage>
        <taxon>Eukaryota</taxon>
        <taxon>Fungi</taxon>
        <taxon>Fungi incertae sedis</taxon>
        <taxon>Mucoromycota</taxon>
        <taxon>Mucoromycotina</taxon>
        <taxon>Mucoromycetes</taxon>
        <taxon>Mucorales</taxon>
        <taxon>Mucorineae</taxon>
        <taxon>Choanephoraceae</taxon>
        <taxon>Choanephoroideae</taxon>
        <taxon>Choanephora</taxon>
    </lineage>
</organism>
<feature type="domain" description="UBX" evidence="7">
    <location>
        <begin position="191"/>
        <end position="288"/>
    </location>
</feature>
<dbReference type="InterPro" id="IPR029071">
    <property type="entry name" value="Ubiquitin-like_domsf"/>
</dbReference>
<evidence type="ECO:0000313" key="8">
    <source>
        <dbReference type="EMBL" id="OBZ89192.1"/>
    </source>
</evidence>
<evidence type="ECO:0000256" key="6">
    <source>
        <dbReference type="SAM" id="MobiDB-lite"/>
    </source>
</evidence>
<evidence type="ECO:0000256" key="5">
    <source>
        <dbReference type="ARBA" id="ARBA00046062"/>
    </source>
</evidence>
<keyword evidence="2" id="KW-0834">Unfolded protein response</keyword>
<dbReference type="OrthoDB" id="2445133at2759"/>
<dbReference type="GO" id="GO:0005789">
    <property type="term" value="C:endoplasmic reticulum membrane"/>
    <property type="evidence" value="ECO:0007669"/>
    <property type="project" value="UniProtKB-SubCell"/>
</dbReference>
<comment type="subunit">
    <text evidence="3">Directly interacts with VCP. Interacts with UBQLN1. Forms a complex with VCP and UBQLN1.</text>
</comment>
<dbReference type="GO" id="GO:0006986">
    <property type="term" value="P:response to unfolded protein"/>
    <property type="evidence" value="ECO:0007669"/>
    <property type="project" value="UniProtKB-KW"/>
</dbReference>
<dbReference type="GO" id="GO:0036503">
    <property type="term" value="P:ERAD pathway"/>
    <property type="evidence" value="ECO:0007669"/>
    <property type="project" value="TreeGrafter"/>
</dbReference>
<evidence type="ECO:0000256" key="4">
    <source>
        <dbReference type="ARBA" id="ARBA00041575"/>
    </source>
</evidence>
<dbReference type="Gene3D" id="3.10.20.90">
    <property type="entry name" value="Phosphatidylinositol 3-kinase Catalytic Subunit, Chain A, domain 1"/>
    <property type="match status" value="1"/>
</dbReference>
<feature type="region of interest" description="Disordered" evidence="6">
    <location>
        <begin position="341"/>
        <end position="386"/>
    </location>
</feature>
<keyword evidence="9" id="KW-1185">Reference proteome</keyword>
<dbReference type="SUPFAM" id="SSF52833">
    <property type="entry name" value="Thioredoxin-like"/>
    <property type="match status" value="1"/>
</dbReference>
<gene>
    <name evidence="8" type="primary">UBX7</name>
    <name evidence="8" type="ORF">A0J61_02750</name>
</gene>
<comment type="subcellular location">
    <subcellularLocation>
        <location evidence="1">Endoplasmic reticulum membrane</location>
        <topology evidence="1">Peripheral membrane protein</topology>
    </subcellularLocation>
</comment>
<accession>A0A1C7NJ76</accession>
<dbReference type="SUPFAM" id="SSF54236">
    <property type="entry name" value="Ubiquitin-like"/>
    <property type="match status" value="1"/>
</dbReference>
<feature type="region of interest" description="Disordered" evidence="6">
    <location>
        <begin position="161"/>
        <end position="183"/>
    </location>
</feature>
<dbReference type="PANTHER" id="PTHR46424">
    <property type="entry name" value="UBX DOMAIN-CONTAINING PROTEIN 4"/>
    <property type="match status" value="1"/>
</dbReference>
<dbReference type="CDD" id="cd01767">
    <property type="entry name" value="UBX"/>
    <property type="match status" value="1"/>
</dbReference>
<dbReference type="AlphaFoldDB" id="A0A1C7NJ76"/>
<evidence type="ECO:0000313" key="9">
    <source>
        <dbReference type="Proteomes" id="UP000093000"/>
    </source>
</evidence>
<dbReference type="Pfam" id="PF00789">
    <property type="entry name" value="UBX"/>
    <property type="match status" value="1"/>
</dbReference>
<reference evidence="8 9" key="1">
    <citation type="submission" date="2016-03" db="EMBL/GenBank/DDBJ databases">
        <title>Choanephora cucurbitarum.</title>
        <authorList>
            <person name="Min B."/>
            <person name="Park H."/>
            <person name="Park J.-H."/>
            <person name="Shin H.-D."/>
            <person name="Choi I.-G."/>
        </authorList>
    </citation>
    <scope>NUCLEOTIDE SEQUENCE [LARGE SCALE GENOMIC DNA]</scope>
    <source>
        <strain evidence="8 9">KUS-F28377</strain>
    </source>
</reference>
<protein>
    <recommendedName>
        <fullName evidence="4">UBX domain-containing protein 2</fullName>
    </recommendedName>
</protein>
<evidence type="ECO:0000259" key="7">
    <source>
        <dbReference type="PROSITE" id="PS50033"/>
    </source>
</evidence>
<proteinExistence type="predicted"/>
<dbReference type="STRING" id="101091.A0A1C7NJ76"/>
<name>A0A1C7NJ76_9FUNG</name>
<dbReference type="PROSITE" id="PS50033">
    <property type="entry name" value="UBX"/>
    <property type="match status" value="1"/>
</dbReference>
<evidence type="ECO:0000256" key="2">
    <source>
        <dbReference type="ARBA" id="ARBA00023230"/>
    </source>
</evidence>
<feature type="compositionally biased region" description="Low complexity" evidence="6">
    <location>
        <begin position="349"/>
        <end position="359"/>
    </location>
</feature>
<feature type="region of interest" description="Disordered" evidence="6">
    <location>
        <begin position="87"/>
        <end position="139"/>
    </location>
</feature>
<dbReference type="Pfam" id="PF23187">
    <property type="entry name" value="UBX7_N"/>
    <property type="match status" value="1"/>
</dbReference>
<comment type="caution">
    <text evidence="8">The sequence shown here is derived from an EMBL/GenBank/DDBJ whole genome shotgun (WGS) entry which is preliminary data.</text>
</comment>
<dbReference type="EMBL" id="LUGH01000108">
    <property type="protein sequence ID" value="OBZ89192.1"/>
    <property type="molecule type" value="Genomic_DNA"/>
</dbReference>
<evidence type="ECO:0000256" key="1">
    <source>
        <dbReference type="ARBA" id="ARBA00004406"/>
    </source>
</evidence>
<dbReference type="Proteomes" id="UP000093000">
    <property type="component" value="Unassembled WGS sequence"/>
</dbReference>
<dbReference type="InParanoid" id="A0A1C7NJ76"/>
<dbReference type="InterPro" id="IPR001012">
    <property type="entry name" value="UBX_dom"/>
</dbReference>
<dbReference type="Gene3D" id="3.40.30.10">
    <property type="entry name" value="Glutaredoxin"/>
    <property type="match status" value="1"/>
</dbReference>
<evidence type="ECO:0000256" key="3">
    <source>
        <dbReference type="ARBA" id="ARBA00038812"/>
    </source>
</evidence>
<sequence length="386" mass="44377">MVDNTENSKQLDKVFGDDELSKVLKEESVSVKLQKDSEDAKMFAQLYPIYQTPSVYFIVQGTLKEIGAHDMQAQDIVTKIRVIRPKQDPKARLEEVRKKRDEEEKQRQREKELKRREEGKIAQEAHIAHQEKQNRLLLEKKKKEKREEEEYKKKVKEQIAKDRENQKAAKKAGKEKLETTTDKTASEKSLDLFGYCNLNIKELDGSSLKHRFSGKFKTQYKLEQVVNPCEVIASDTLAKVIEWIDASRTDSDVPYKLFAQFPKRNFDIMDEQRTLSELKLCPSSTLIMKPIRNTVEAYASSSSSGSSWLSYLYDTRDTIYNSMAQAGTSVASYLIAPTPLSEPGQRVGSSSQSQQSNNNRIIHLNPDRSKRDQKHQTYNGNSVNQE</sequence>
<dbReference type="SMART" id="SM00166">
    <property type="entry name" value="UBX"/>
    <property type="match status" value="1"/>
</dbReference>
<dbReference type="InterPro" id="IPR036249">
    <property type="entry name" value="Thioredoxin-like_sf"/>
</dbReference>
<feature type="compositionally biased region" description="Polar residues" evidence="6">
    <location>
        <begin position="376"/>
        <end position="386"/>
    </location>
</feature>
<comment type="function">
    <text evidence="5">Involved in endoplasmic reticulum-associated protein degradation (ERAD). Acts as a platform to recruit both UBQLN1 and VCP to the ER during ERAD.</text>
</comment>